<dbReference type="Pfam" id="PF00117">
    <property type="entry name" value="GATase"/>
    <property type="match status" value="1"/>
</dbReference>
<keyword evidence="3 11" id="KW-0436">Ligase</keyword>
<evidence type="ECO:0000259" key="13">
    <source>
        <dbReference type="Pfam" id="PF06418"/>
    </source>
</evidence>
<dbReference type="Gene3D" id="3.40.50.300">
    <property type="entry name" value="P-loop containing nucleotide triphosphate hydrolases"/>
    <property type="match status" value="1"/>
</dbReference>
<feature type="binding site" evidence="11">
    <location>
        <position position="243"/>
    </location>
    <ligand>
        <name>ATP</name>
        <dbReference type="ChEBI" id="CHEBI:30616"/>
    </ligand>
</feature>
<comment type="function">
    <text evidence="11">Catalyzes the ATP-dependent amination of UTP to CTP with either L-glutamine or ammonia as the source of nitrogen. Regulates intracellular CTP levels through interactions with the four ribonucleotide triphosphates.</text>
</comment>
<name>A0A0G0YJN7_UNCC2</name>
<comment type="miscellaneous">
    <text evidence="11">CTPSs have evolved a hybrid strategy for distinguishing between UTP and CTP. The overlapping regions of the product feedback inhibitory and substrate sites recognize a common feature in both compounds, the triphosphate moiety. To differentiate isosteric substrate and product pyrimidine rings, an additional pocket far from the expected kinase/ligase catalytic site, specifically recognizes the cytosine and ribose portions of the product inhibitor.</text>
</comment>
<feature type="region of interest" description="Amidoligase domain" evidence="11">
    <location>
        <begin position="1"/>
        <end position="268"/>
    </location>
</feature>
<keyword evidence="9 11" id="KW-0665">Pyrimidine biosynthesis</keyword>
<dbReference type="GO" id="GO:0003883">
    <property type="term" value="F:CTP synthase activity"/>
    <property type="evidence" value="ECO:0007669"/>
    <property type="project" value="UniProtKB-UniRule"/>
</dbReference>
<keyword evidence="6 11" id="KW-0067">ATP-binding</keyword>
<comment type="caution">
    <text evidence="14">The sequence shown here is derived from an EMBL/GenBank/DDBJ whole genome shotgun (WGS) entry which is preliminary data.</text>
</comment>
<dbReference type="CDD" id="cd01746">
    <property type="entry name" value="GATase1_CTP_Synthase"/>
    <property type="match status" value="1"/>
</dbReference>
<organism evidence="14 15">
    <name type="scientific">candidate division CPR2 bacterium GW2011_GWC1_41_48</name>
    <dbReference type="NCBI Taxonomy" id="1618344"/>
    <lineage>
        <taxon>Bacteria</taxon>
        <taxon>Bacteria division CPR2</taxon>
    </lineage>
</organism>
<comment type="similarity">
    <text evidence="2 11">Belongs to the CTP synthase family.</text>
</comment>
<feature type="binding site" evidence="11">
    <location>
        <position position="142"/>
    </location>
    <ligand>
        <name>Mg(2+)</name>
        <dbReference type="ChEBI" id="CHEBI:18420"/>
    </ligand>
</feature>
<evidence type="ECO:0000256" key="7">
    <source>
        <dbReference type="ARBA" id="ARBA00022842"/>
    </source>
</evidence>
<feature type="binding site" evidence="11">
    <location>
        <position position="462"/>
    </location>
    <ligand>
        <name>L-glutamine</name>
        <dbReference type="ChEBI" id="CHEBI:58359"/>
    </ligand>
</feature>
<comment type="catalytic activity">
    <reaction evidence="10 11">
        <text>UTP + L-glutamine + ATP + H2O = CTP + L-glutamate + ADP + phosphate + 2 H(+)</text>
        <dbReference type="Rhea" id="RHEA:26426"/>
        <dbReference type="ChEBI" id="CHEBI:15377"/>
        <dbReference type="ChEBI" id="CHEBI:15378"/>
        <dbReference type="ChEBI" id="CHEBI:29985"/>
        <dbReference type="ChEBI" id="CHEBI:30616"/>
        <dbReference type="ChEBI" id="CHEBI:37563"/>
        <dbReference type="ChEBI" id="CHEBI:43474"/>
        <dbReference type="ChEBI" id="CHEBI:46398"/>
        <dbReference type="ChEBI" id="CHEBI:58359"/>
        <dbReference type="ChEBI" id="CHEBI:456216"/>
        <dbReference type="EC" id="6.3.4.2"/>
    </reaction>
</comment>
<evidence type="ECO:0000256" key="9">
    <source>
        <dbReference type="ARBA" id="ARBA00022975"/>
    </source>
</evidence>
<evidence type="ECO:0000256" key="10">
    <source>
        <dbReference type="ARBA" id="ARBA00047781"/>
    </source>
</evidence>
<protein>
    <recommendedName>
        <fullName evidence="11">CTP synthase</fullName>
        <ecNumber evidence="11">6.3.4.2</ecNumber>
    </recommendedName>
    <alternativeName>
        <fullName evidence="11">Cytidine 5'-triphosphate synthase</fullName>
    </alternativeName>
    <alternativeName>
        <fullName evidence="11">Cytidine triphosphate synthetase</fullName>
        <shortName evidence="11">CTP synthetase</shortName>
        <shortName evidence="11">CTPS</shortName>
    </alternativeName>
    <alternativeName>
        <fullName evidence="11">UTP--ammonia ligase</fullName>
    </alternativeName>
</protein>
<dbReference type="InterPro" id="IPR033828">
    <property type="entry name" value="GATase1_CTP_Synthase"/>
</dbReference>
<feature type="binding site" evidence="11">
    <location>
        <position position="16"/>
    </location>
    <ligand>
        <name>CTP</name>
        <dbReference type="ChEBI" id="CHEBI:37563"/>
        <note>allosteric inhibitor</note>
    </ligand>
</feature>
<gene>
    <name evidence="11" type="primary">pyrG</name>
    <name evidence="14" type="ORF">UU65_C0001G0146</name>
</gene>
<dbReference type="GO" id="GO:0044210">
    <property type="term" value="P:'de novo' CTP biosynthetic process"/>
    <property type="evidence" value="ECO:0007669"/>
    <property type="project" value="UniProtKB-UniRule"/>
</dbReference>
<feature type="binding site" evidence="11">
    <location>
        <position position="74"/>
    </location>
    <ligand>
        <name>Mg(2+)</name>
        <dbReference type="ChEBI" id="CHEBI:18420"/>
    </ligand>
</feature>
<keyword evidence="4 11" id="KW-0479">Metal-binding</keyword>
<feature type="binding site" evidence="11">
    <location>
        <begin position="189"/>
        <end position="194"/>
    </location>
    <ligand>
        <name>CTP</name>
        <dbReference type="ChEBI" id="CHEBI:37563"/>
        <note>allosteric inhibitor</note>
    </ligand>
</feature>
<dbReference type="UniPathway" id="UPA00159">
    <property type="reaction ID" value="UER00277"/>
</dbReference>
<dbReference type="SUPFAM" id="SSF52540">
    <property type="entry name" value="P-loop containing nucleoside triphosphate hydrolases"/>
    <property type="match status" value="1"/>
</dbReference>
<keyword evidence="5 11" id="KW-0547">Nucleotide-binding</keyword>
<dbReference type="NCBIfam" id="TIGR00337">
    <property type="entry name" value="PyrG"/>
    <property type="match status" value="1"/>
</dbReference>
<dbReference type="GO" id="GO:0097268">
    <property type="term" value="C:cytoophidium"/>
    <property type="evidence" value="ECO:0007669"/>
    <property type="project" value="UniProtKB-ARBA"/>
</dbReference>
<feature type="binding site" evidence="11">
    <location>
        <position position="16"/>
    </location>
    <ligand>
        <name>UTP</name>
        <dbReference type="ChEBI" id="CHEBI:46398"/>
    </ligand>
</feature>
<feature type="binding site" evidence="11">
    <location>
        <position position="225"/>
    </location>
    <ligand>
        <name>CTP</name>
        <dbReference type="ChEBI" id="CHEBI:37563"/>
        <note>allosteric inhibitor</note>
    </ligand>
</feature>
<dbReference type="InterPro" id="IPR027417">
    <property type="entry name" value="P-loop_NTPase"/>
</dbReference>
<dbReference type="GO" id="GO:0005524">
    <property type="term" value="F:ATP binding"/>
    <property type="evidence" value="ECO:0007669"/>
    <property type="project" value="UniProtKB-KW"/>
</dbReference>
<dbReference type="GO" id="GO:0004359">
    <property type="term" value="F:glutaminase activity"/>
    <property type="evidence" value="ECO:0007669"/>
    <property type="project" value="RHEA"/>
</dbReference>
<evidence type="ECO:0000313" key="15">
    <source>
        <dbReference type="Proteomes" id="UP000033869"/>
    </source>
</evidence>
<dbReference type="Proteomes" id="UP000033869">
    <property type="component" value="Unassembled WGS sequence"/>
</dbReference>
<accession>A0A0G0YJN7</accession>
<feature type="active site" evidence="11">
    <location>
        <position position="509"/>
    </location>
</feature>
<dbReference type="GO" id="GO:0019856">
    <property type="term" value="P:pyrimidine nucleobase biosynthetic process"/>
    <property type="evidence" value="ECO:0007669"/>
    <property type="project" value="TreeGrafter"/>
</dbReference>
<feature type="binding site" evidence="11">
    <location>
        <begin position="149"/>
        <end position="151"/>
    </location>
    <ligand>
        <name>CTP</name>
        <dbReference type="ChEBI" id="CHEBI:37563"/>
        <note>allosteric inhibitor</note>
    </ligand>
</feature>
<dbReference type="GO" id="GO:0005829">
    <property type="term" value="C:cytosol"/>
    <property type="evidence" value="ECO:0007669"/>
    <property type="project" value="TreeGrafter"/>
</dbReference>
<comment type="subunit">
    <text evidence="11">Homotetramer.</text>
</comment>
<evidence type="ECO:0000256" key="8">
    <source>
        <dbReference type="ARBA" id="ARBA00022962"/>
    </source>
</evidence>
<dbReference type="InterPro" id="IPR017926">
    <property type="entry name" value="GATASE"/>
</dbReference>
<proteinExistence type="inferred from homology"/>
<comment type="pathway">
    <text evidence="1 11">Pyrimidine metabolism; CTP biosynthesis via de novo pathway; CTP from UDP: step 2/2.</text>
</comment>
<keyword evidence="7 11" id="KW-0460">Magnesium</keyword>
<comment type="catalytic activity">
    <reaction evidence="11">
        <text>UTP + NH4(+) + ATP = CTP + ADP + phosphate + 2 H(+)</text>
        <dbReference type="Rhea" id="RHEA:16597"/>
        <dbReference type="ChEBI" id="CHEBI:15378"/>
        <dbReference type="ChEBI" id="CHEBI:28938"/>
        <dbReference type="ChEBI" id="CHEBI:30616"/>
        <dbReference type="ChEBI" id="CHEBI:37563"/>
        <dbReference type="ChEBI" id="CHEBI:43474"/>
        <dbReference type="ChEBI" id="CHEBI:46398"/>
        <dbReference type="ChEBI" id="CHEBI:456216"/>
    </reaction>
</comment>
<feature type="active site" description="Nucleophile; for glutamine hydrolysis" evidence="11">
    <location>
        <position position="381"/>
    </location>
</feature>
<feature type="binding site" evidence="11">
    <location>
        <position position="225"/>
    </location>
    <ligand>
        <name>UTP</name>
        <dbReference type="ChEBI" id="CHEBI:46398"/>
    </ligand>
</feature>
<dbReference type="SUPFAM" id="SSF52317">
    <property type="entry name" value="Class I glutamine amidotransferase-like"/>
    <property type="match status" value="1"/>
</dbReference>
<dbReference type="GO" id="GO:0046872">
    <property type="term" value="F:metal ion binding"/>
    <property type="evidence" value="ECO:0007669"/>
    <property type="project" value="UniProtKB-KW"/>
</dbReference>
<dbReference type="InterPro" id="IPR029062">
    <property type="entry name" value="Class_I_gatase-like"/>
</dbReference>
<feature type="binding site" evidence="11">
    <location>
        <position position="74"/>
    </location>
    <ligand>
        <name>ATP</name>
        <dbReference type="ChEBI" id="CHEBI:30616"/>
    </ligand>
</feature>
<dbReference type="EC" id="6.3.4.2" evidence="11"/>
<dbReference type="EMBL" id="LCBL01000001">
    <property type="protein sequence ID" value="KKS09741.1"/>
    <property type="molecule type" value="Genomic_DNA"/>
</dbReference>
<evidence type="ECO:0000259" key="12">
    <source>
        <dbReference type="Pfam" id="PF00117"/>
    </source>
</evidence>
<evidence type="ECO:0000256" key="4">
    <source>
        <dbReference type="ARBA" id="ARBA00022723"/>
    </source>
</evidence>
<dbReference type="Pfam" id="PF06418">
    <property type="entry name" value="CTP_synth_N"/>
    <property type="match status" value="1"/>
</dbReference>
<dbReference type="FunFam" id="3.40.50.300:FF:000009">
    <property type="entry name" value="CTP synthase"/>
    <property type="match status" value="1"/>
</dbReference>
<dbReference type="HAMAP" id="MF_01227">
    <property type="entry name" value="PyrG"/>
    <property type="match status" value="1"/>
</dbReference>
<feature type="domain" description="Glutamine amidotransferase" evidence="12">
    <location>
        <begin position="305"/>
        <end position="526"/>
    </location>
</feature>
<dbReference type="PATRIC" id="fig|1618344.3.peg.153"/>
<dbReference type="InterPro" id="IPR017456">
    <property type="entry name" value="CTP_synthase_N"/>
</dbReference>
<feature type="active site" evidence="11">
    <location>
        <position position="507"/>
    </location>
</feature>
<dbReference type="NCBIfam" id="NF003792">
    <property type="entry name" value="PRK05380.1"/>
    <property type="match status" value="1"/>
</dbReference>
<evidence type="ECO:0000256" key="2">
    <source>
        <dbReference type="ARBA" id="ARBA00007533"/>
    </source>
</evidence>
<feature type="domain" description="CTP synthase N-terminal" evidence="13">
    <location>
        <begin position="6"/>
        <end position="268"/>
    </location>
</feature>
<evidence type="ECO:0000256" key="1">
    <source>
        <dbReference type="ARBA" id="ARBA00005171"/>
    </source>
</evidence>
<dbReference type="PANTHER" id="PTHR11550">
    <property type="entry name" value="CTP SYNTHASE"/>
    <property type="match status" value="1"/>
</dbReference>
<dbReference type="Gene3D" id="3.40.50.880">
    <property type="match status" value="1"/>
</dbReference>
<dbReference type="PROSITE" id="PS51273">
    <property type="entry name" value="GATASE_TYPE_1"/>
    <property type="match status" value="1"/>
</dbReference>
<comment type="catalytic activity">
    <reaction evidence="11">
        <text>L-glutamine + H2O = L-glutamate + NH4(+)</text>
        <dbReference type="Rhea" id="RHEA:15889"/>
        <dbReference type="ChEBI" id="CHEBI:15377"/>
        <dbReference type="ChEBI" id="CHEBI:28938"/>
        <dbReference type="ChEBI" id="CHEBI:29985"/>
        <dbReference type="ChEBI" id="CHEBI:58359"/>
    </reaction>
</comment>
<dbReference type="FunFam" id="3.40.50.880:FF:000002">
    <property type="entry name" value="CTP synthase"/>
    <property type="match status" value="1"/>
</dbReference>
<feature type="binding site" evidence="11">
    <location>
        <begin position="189"/>
        <end position="194"/>
    </location>
    <ligand>
        <name>UTP</name>
        <dbReference type="ChEBI" id="CHEBI:46398"/>
    </ligand>
</feature>
<dbReference type="AlphaFoldDB" id="A0A0G0YJN7"/>
<dbReference type="InterPro" id="IPR004468">
    <property type="entry name" value="CTP_synthase"/>
</dbReference>
<evidence type="ECO:0000256" key="3">
    <source>
        <dbReference type="ARBA" id="ARBA00022598"/>
    </source>
</evidence>
<dbReference type="CDD" id="cd03113">
    <property type="entry name" value="CTPS_N"/>
    <property type="match status" value="1"/>
</dbReference>
<feature type="binding site" evidence="11">
    <location>
        <begin position="17"/>
        <end position="22"/>
    </location>
    <ligand>
        <name>ATP</name>
        <dbReference type="ChEBI" id="CHEBI:30616"/>
    </ligand>
</feature>
<evidence type="ECO:0000256" key="11">
    <source>
        <dbReference type="HAMAP-Rule" id="MF_01227"/>
    </source>
</evidence>
<evidence type="ECO:0000313" key="14">
    <source>
        <dbReference type="EMBL" id="KKS09741.1"/>
    </source>
</evidence>
<dbReference type="GO" id="GO:0042802">
    <property type="term" value="F:identical protein binding"/>
    <property type="evidence" value="ECO:0007669"/>
    <property type="project" value="TreeGrafter"/>
</dbReference>
<feature type="binding site" evidence="11">
    <location>
        <position position="405"/>
    </location>
    <ligand>
        <name>L-glutamine</name>
        <dbReference type="ChEBI" id="CHEBI:58359"/>
    </ligand>
</feature>
<comment type="activity regulation">
    <text evidence="11">Allosterically activated by GTP, when glutamine is the substrate; GTP has no effect on the reaction when ammonia is the substrate. The allosteric effector GTP functions by stabilizing the protein conformation that binds the tetrahedral intermediate(s) formed during glutamine hydrolysis. Inhibited by the product CTP, via allosteric rather than competitive inhibition.</text>
</comment>
<sequence length="539" mass="60254">MKKETKFIFVTGGVLSGLGKGIAAASIGAILRARGFKVNLQKLDPYLNFDAGTLNPGEHGEVFVTDDGAETDLDLGHYERFTDTALSRKSSVMSGQIYNNVLNAEREGKYLGKTVQVIPHVIQEAQRMILEASEGFDVQICELGGTIGDYEGVHFIEAIRQLKRIVGKENVFYAHLVYLPFLETSGELKTKPAQNSVRDLKSTGISPDMLMIRADHPIEKSLCDKLSVFTDVPVEAIIPMPTIDTVYRIPINIEEAGVGRYICNKLGLPNKKANLKDWEKLVGEINSVKEEITIGMVAKYMANWDTYASVTESIKSACWRNGFRPYIKWIDAELVEKQGESLLKDLDGIVIPGGFGNRGTEGKIAAAKYARENKIPYLGLCLGVQIMTIEFARNVLGLKGANSTEFDENTPDPVIHIMEDQKFITKKGGTMRLGSWPCVINRKSKAFGMYGKDKIDERHRHRFEFNNDYREELEKHGLLIAGTSPDKELVEIAEVEDHPFMVGVQFHPEFKSRPLRPHPLFDGYIKSIAKVKARVKEKV</sequence>
<evidence type="ECO:0000256" key="5">
    <source>
        <dbReference type="ARBA" id="ARBA00022741"/>
    </source>
</evidence>
<feature type="binding site" evidence="11">
    <location>
        <begin position="382"/>
        <end position="385"/>
    </location>
    <ligand>
        <name>L-glutamine</name>
        <dbReference type="ChEBI" id="CHEBI:58359"/>
    </ligand>
</feature>
<evidence type="ECO:0000256" key="6">
    <source>
        <dbReference type="ARBA" id="ARBA00022840"/>
    </source>
</evidence>
<comment type="caution">
    <text evidence="11">Lacks conserved residue(s) required for the propagation of feature annotation.</text>
</comment>
<reference evidence="14 15" key="1">
    <citation type="journal article" date="2015" name="Nature">
        <title>rRNA introns, odd ribosomes, and small enigmatic genomes across a large radiation of phyla.</title>
        <authorList>
            <person name="Brown C.T."/>
            <person name="Hug L.A."/>
            <person name="Thomas B.C."/>
            <person name="Sharon I."/>
            <person name="Castelle C.J."/>
            <person name="Singh A."/>
            <person name="Wilkins M.J."/>
            <person name="Williams K.H."/>
            <person name="Banfield J.F."/>
        </authorList>
    </citation>
    <scope>NUCLEOTIDE SEQUENCE [LARGE SCALE GENOMIC DNA]</scope>
</reference>
<feature type="binding site" evidence="11">
    <location>
        <position position="354"/>
    </location>
    <ligand>
        <name>L-glutamine</name>
        <dbReference type="ChEBI" id="CHEBI:58359"/>
    </ligand>
</feature>
<dbReference type="PANTHER" id="PTHR11550:SF0">
    <property type="entry name" value="CTP SYNTHASE-RELATED"/>
    <property type="match status" value="1"/>
</dbReference>
<keyword evidence="8 11" id="KW-0315">Glutamine amidotransferase</keyword>